<evidence type="ECO:0000313" key="2">
    <source>
        <dbReference type="EMBL" id="QDU68060.1"/>
    </source>
</evidence>
<accession>A0A518BM60</accession>
<keyword evidence="1" id="KW-0732">Signal</keyword>
<evidence type="ECO:0008006" key="4">
    <source>
        <dbReference type="Google" id="ProtNLM"/>
    </source>
</evidence>
<keyword evidence="3" id="KW-1185">Reference proteome</keyword>
<proteinExistence type="predicted"/>
<reference evidence="2 3" key="1">
    <citation type="submission" date="2019-02" db="EMBL/GenBank/DDBJ databases">
        <title>Deep-cultivation of Planctomycetes and their phenomic and genomic characterization uncovers novel biology.</title>
        <authorList>
            <person name="Wiegand S."/>
            <person name="Jogler M."/>
            <person name="Boedeker C."/>
            <person name="Pinto D."/>
            <person name="Vollmers J."/>
            <person name="Rivas-Marin E."/>
            <person name="Kohn T."/>
            <person name="Peeters S.H."/>
            <person name="Heuer A."/>
            <person name="Rast P."/>
            <person name="Oberbeckmann S."/>
            <person name="Bunk B."/>
            <person name="Jeske O."/>
            <person name="Meyerdierks A."/>
            <person name="Storesund J.E."/>
            <person name="Kallscheuer N."/>
            <person name="Luecker S."/>
            <person name="Lage O.M."/>
            <person name="Pohl T."/>
            <person name="Merkel B.J."/>
            <person name="Hornburger P."/>
            <person name="Mueller R.-W."/>
            <person name="Bruemmer F."/>
            <person name="Labrenz M."/>
            <person name="Spormann A.M."/>
            <person name="Op den Camp H."/>
            <person name="Overmann J."/>
            <person name="Amann R."/>
            <person name="Jetten M.S.M."/>
            <person name="Mascher T."/>
            <person name="Medema M.H."/>
            <person name="Devos D.P."/>
            <person name="Kaster A.-K."/>
            <person name="Ovreas L."/>
            <person name="Rohde M."/>
            <person name="Galperin M.Y."/>
            <person name="Jogler C."/>
        </authorList>
    </citation>
    <scope>NUCLEOTIDE SEQUENCE [LARGE SCALE GENOMIC DNA]</scope>
    <source>
        <strain evidence="2 3">Pla133</strain>
    </source>
</reference>
<protein>
    <recommendedName>
        <fullName evidence="4">Lipoprotein</fullName>
    </recommendedName>
</protein>
<dbReference type="AlphaFoldDB" id="A0A518BM60"/>
<evidence type="ECO:0000256" key="1">
    <source>
        <dbReference type="SAM" id="SignalP"/>
    </source>
</evidence>
<gene>
    <name evidence="2" type="ORF">Pla133_31520</name>
</gene>
<evidence type="ECO:0000313" key="3">
    <source>
        <dbReference type="Proteomes" id="UP000316921"/>
    </source>
</evidence>
<organism evidence="2 3">
    <name type="scientific">Engelhardtia mirabilis</name>
    <dbReference type="NCBI Taxonomy" id="2528011"/>
    <lineage>
        <taxon>Bacteria</taxon>
        <taxon>Pseudomonadati</taxon>
        <taxon>Planctomycetota</taxon>
        <taxon>Planctomycetia</taxon>
        <taxon>Planctomycetia incertae sedis</taxon>
        <taxon>Engelhardtia</taxon>
    </lineage>
</organism>
<dbReference type="Proteomes" id="UP000316921">
    <property type="component" value="Chromosome"/>
</dbReference>
<name>A0A518BM60_9BACT</name>
<feature type="signal peptide" evidence="1">
    <location>
        <begin position="1"/>
        <end position="18"/>
    </location>
</feature>
<dbReference type="EMBL" id="CP036287">
    <property type="protein sequence ID" value="QDU68060.1"/>
    <property type="molecule type" value="Genomic_DNA"/>
</dbReference>
<dbReference type="RefSeq" id="WP_419191570.1">
    <property type="nucleotide sequence ID" value="NZ_CP036287.1"/>
</dbReference>
<dbReference type="KEGG" id="pbap:Pla133_31520"/>
<feature type="chain" id="PRO_5021931801" description="Lipoprotein" evidence="1">
    <location>
        <begin position="19"/>
        <end position="43"/>
    </location>
</feature>
<sequence precursor="true">MRTTILGLLLLASCAAWHYDVDQAASPLATDQRPAGVVPTVQH</sequence>